<accession>A0A5E4MLX4</accession>
<reference evidence="1 2" key="1">
    <citation type="submission" date="2019-08" db="EMBL/GenBank/DDBJ databases">
        <authorList>
            <person name="Alioto T."/>
            <person name="Alioto T."/>
            <person name="Gomez Garrido J."/>
        </authorList>
    </citation>
    <scope>NUCLEOTIDE SEQUENCE [LARGE SCALE GENOMIC DNA]</scope>
</reference>
<name>A0A5E4MLX4_9HEMI</name>
<proteinExistence type="predicted"/>
<gene>
    <name evidence="1" type="ORF">CINCED_3A008078</name>
</gene>
<evidence type="ECO:0000313" key="2">
    <source>
        <dbReference type="Proteomes" id="UP000325440"/>
    </source>
</evidence>
<protein>
    <submittedName>
        <fullName evidence="1">Tetratricopeptide-like helical domain</fullName>
    </submittedName>
</protein>
<organism evidence="1 2">
    <name type="scientific">Cinara cedri</name>
    <dbReference type="NCBI Taxonomy" id="506608"/>
    <lineage>
        <taxon>Eukaryota</taxon>
        <taxon>Metazoa</taxon>
        <taxon>Ecdysozoa</taxon>
        <taxon>Arthropoda</taxon>
        <taxon>Hexapoda</taxon>
        <taxon>Insecta</taxon>
        <taxon>Pterygota</taxon>
        <taxon>Neoptera</taxon>
        <taxon>Paraneoptera</taxon>
        <taxon>Hemiptera</taxon>
        <taxon>Sternorrhyncha</taxon>
        <taxon>Aphidomorpha</taxon>
        <taxon>Aphidoidea</taxon>
        <taxon>Aphididae</taxon>
        <taxon>Lachninae</taxon>
        <taxon>Cinara</taxon>
    </lineage>
</organism>
<dbReference type="OrthoDB" id="10268002at2759"/>
<keyword evidence="2" id="KW-1185">Reference proteome</keyword>
<dbReference type="Proteomes" id="UP000325440">
    <property type="component" value="Unassembled WGS sequence"/>
</dbReference>
<dbReference type="EMBL" id="CABPRJ010000545">
    <property type="protein sequence ID" value="VVC30867.1"/>
    <property type="molecule type" value="Genomic_DNA"/>
</dbReference>
<dbReference type="AlphaFoldDB" id="A0A5E4MLX4"/>
<evidence type="ECO:0000313" key="1">
    <source>
        <dbReference type="EMBL" id="VVC30867.1"/>
    </source>
</evidence>
<sequence length="590" mass="67629">MPQGARQEIKEGKGQPAAVGKAHSLVSAIKNKSQEDSATGSSPSAQCCEKVLAISDDIDFRILFSKCQQNTLQPNLAYTNHLIAEDISPNSIHVLENKASVLLDNEEFEESLLTYLNGVKRRTQPPVFKMGVLKTFQIIDDSTNLKKNKYRKGCLGKTVLKLANRKNLENVVDLAKNLDHKGNYSFYLGRLAQDKRYFDKLLKSSRPKNPFYESEKKIQSNMRCMLNAMDVAENQLYKRKQLFVFKCEANKMRGDRLETQKNHNKTIKIMGHLQMAKYLNTLIQLILNNKLNEATQKTEILSNFMEKIHYKSNVIIDVVYRSFGVAQYLLFQDTNEWNEQKNHQRMLVFLGAAKDVSEMNMVIFIESIFGRYESNPKKTKRKLCKRVKKSKSLMEKLYLNFEIVKCNIQIGPEYLIESRNISAECFRWAQEINSHTWVTNILTVSGMIEFRLDSIAKCCNMINKAIEIAQNLQVPGVIKFLEKIVKLSSEIKIVEISPNAKIQTEILSFMPNIVTKMEAMFVFRRLDTMPIDRQMSLVPGVALKYNNAKYSPAQAAHKYLSIVPGSQQSRLGISDFMLRNKTKLIVNIDT</sequence>